<dbReference type="Gene3D" id="3.40.50.10540">
    <property type="entry name" value="Crotonobetainyl-coa:carnitine coa-transferase, domain 1"/>
    <property type="match status" value="1"/>
</dbReference>
<protein>
    <submittedName>
        <fullName evidence="2">Unannotated protein</fullName>
    </submittedName>
</protein>
<dbReference type="Pfam" id="PF02515">
    <property type="entry name" value="CoA_transf_3"/>
    <property type="match status" value="1"/>
</dbReference>
<dbReference type="InterPro" id="IPR003673">
    <property type="entry name" value="CoA-Trfase_fam_III"/>
</dbReference>
<dbReference type="PANTHER" id="PTHR48207:SF3">
    <property type="entry name" value="SUCCINATE--HYDROXYMETHYLGLUTARATE COA-TRANSFERASE"/>
    <property type="match status" value="1"/>
</dbReference>
<organism evidence="2">
    <name type="scientific">freshwater metagenome</name>
    <dbReference type="NCBI Taxonomy" id="449393"/>
    <lineage>
        <taxon>unclassified sequences</taxon>
        <taxon>metagenomes</taxon>
        <taxon>ecological metagenomes</taxon>
    </lineage>
</organism>
<accession>A0A6J6WV06</accession>
<proteinExistence type="predicted"/>
<dbReference type="SUPFAM" id="SSF89796">
    <property type="entry name" value="CoA-transferase family III (CaiB/BaiF)"/>
    <property type="match status" value="1"/>
</dbReference>
<dbReference type="EMBL" id="CAFAAJ010000002">
    <property type="protein sequence ID" value="CAB4788740.1"/>
    <property type="molecule type" value="Genomic_DNA"/>
</dbReference>
<dbReference type="AlphaFoldDB" id="A0A6J6WV06"/>
<dbReference type="GO" id="GO:0008410">
    <property type="term" value="F:CoA-transferase activity"/>
    <property type="evidence" value="ECO:0007669"/>
    <property type="project" value="TreeGrafter"/>
</dbReference>
<dbReference type="PANTHER" id="PTHR48207">
    <property type="entry name" value="SUCCINATE--HYDROXYMETHYLGLUTARATE COA-TRANSFERASE"/>
    <property type="match status" value="1"/>
</dbReference>
<dbReference type="InterPro" id="IPR044855">
    <property type="entry name" value="CoA-Trfase_III_dom3_sf"/>
</dbReference>
<dbReference type="InterPro" id="IPR050483">
    <property type="entry name" value="CoA-transferase_III_domain"/>
</dbReference>
<dbReference type="Gene3D" id="3.30.1540.10">
    <property type="entry name" value="formyl-coa transferase, domain 3"/>
    <property type="match status" value="1"/>
</dbReference>
<keyword evidence="1" id="KW-0808">Transferase</keyword>
<sequence>MEGIKVVEMGFWVAAPAAAAILGDWGADVIKVEPLTGDPYRGFRTYFELTIGRAENPPFEVDNRGKRGIALDYTTDEGKAILMDLLEDADVFVTNVRRDALLRNGLDHETISKRFPRLVYACLTALGLEGPEVNRPGFDVGMFWSRSGVAASLALPGQHVPSQRGGMGDHMTGIAAAAGISAALFQRERTGNGQVITTALIRLGSYMMSFDLACAIKFGLETVAADRFAPANPITNYYMAKDGRQFVLLGVEPDRLWPVMLRAFERPEWASDPRYADTVARAEHTRELVAELDELFATRTRDEWAERFDAEGVWWAPVNRVDELVNDLQAQLAGCFVPVPQQDGTVRDMPATPVTFLDYTVQPRLPVPEVGQHTEEILIELGMSWDRILELKDKRVIN</sequence>
<reference evidence="2" key="1">
    <citation type="submission" date="2020-05" db="EMBL/GenBank/DDBJ databases">
        <authorList>
            <person name="Chiriac C."/>
            <person name="Salcher M."/>
            <person name="Ghai R."/>
            <person name="Kavagutti S V."/>
        </authorList>
    </citation>
    <scope>NUCLEOTIDE SEQUENCE</scope>
</reference>
<dbReference type="InterPro" id="IPR023606">
    <property type="entry name" value="CoA-Trfase_III_dom_1_sf"/>
</dbReference>
<name>A0A6J6WV06_9ZZZZ</name>
<evidence type="ECO:0000256" key="1">
    <source>
        <dbReference type="ARBA" id="ARBA00022679"/>
    </source>
</evidence>
<gene>
    <name evidence="2" type="ORF">UFOPK3001_00048</name>
</gene>
<evidence type="ECO:0000313" key="2">
    <source>
        <dbReference type="EMBL" id="CAB4788740.1"/>
    </source>
</evidence>